<keyword evidence="3" id="KW-1185">Reference proteome</keyword>
<dbReference type="Proteomes" id="UP001176961">
    <property type="component" value="Unassembled WGS sequence"/>
</dbReference>
<feature type="transmembrane region" description="Helical" evidence="1">
    <location>
        <begin position="56"/>
        <end position="78"/>
    </location>
</feature>
<name>A0AA36MCK9_CYLNA</name>
<reference evidence="2" key="1">
    <citation type="submission" date="2023-07" db="EMBL/GenBank/DDBJ databases">
        <authorList>
            <consortium name="CYATHOMIX"/>
        </authorList>
    </citation>
    <scope>NUCLEOTIDE SEQUENCE</scope>
    <source>
        <strain evidence="2">N/A</strain>
    </source>
</reference>
<proteinExistence type="predicted"/>
<sequence>MAIVCATMKLCLTHNTSSNLANCDLTCFMVMILVFVTIFVHKFNDDREGRIAGGKTSMLSVTITGSIALLITAVFGVVDYETDFDLFNYINLSIIYSIQNCLICVLISLYCPIACSSFAGFPQFHHGLKASTSCVREYLLMFLCKNSRNRK</sequence>
<dbReference type="AlphaFoldDB" id="A0AA36MCK9"/>
<keyword evidence="1" id="KW-0812">Transmembrane</keyword>
<gene>
    <name evidence="2" type="ORF">CYNAS_LOCUS20072</name>
</gene>
<feature type="transmembrane region" description="Helical" evidence="1">
    <location>
        <begin position="25"/>
        <end position="44"/>
    </location>
</feature>
<dbReference type="EMBL" id="CATQJL010000316">
    <property type="protein sequence ID" value="CAJ0608089.1"/>
    <property type="molecule type" value="Genomic_DNA"/>
</dbReference>
<keyword evidence="1" id="KW-1133">Transmembrane helix</keyword>
<accession>A0AA36MCK9</accession>
<keyword evidence="1" id="KW-0472">Membrane</keyword>
<evidence type="ECO:0000313" key="2">
    <source>
        <dbReference type="EMBL" id="CAJ0608089.1"/>
    </source>
</evidence>
<organism evidence="2 3">
    <name type="scientific">Cylicocyclus nassatus</name>
    <name type="common">Nematode worm</name>
    <dbReference type="NCBI Taxonomy" id="53992"/>
    <lineage>
        <taxon>Eukaryota</taxon>
        <taxon>Metazoa</taxon>
        <taxon>Ecdysozoa</taxon>
        <taxon>Nematoda</taxon>
        <taxon>Chromadorea</taxon>
        <taxon>Rhabditida</taxon>
        <taxon>Rhabditina</taxon>
        <taxon>Rhabditomorpha</taxon>
        <taxon>Strongyloidea</taxon>
        <taxon>Strongylidae</taxon>
        <taxon>Cylicocyclus</taxon>
    </lineage>
</organism>
<comment type="caution">
    <text evidence="2">The sequence shown here is derived from an EMBL/GenBank/DDBJ whole genome shotgun (WGS) entry which is preliminary data.</text>
</comment>
<evidence type="ECO:0000313" key="3">
    <source>
        <dbReference type="Proteomes" id="UP001176961"/>
    </source>
</evidence>
<protein>
    <submittedName>
        <fullName evidence="2">Uncharacterized protein</fullName>
    </submittedName>
</protein>
<evidence type="ECO:0000256" key="1">
    <source>
        <dbReference type="SAM" id="Phobius"/>
    </source>
</evidence>
<feature type="transmembrane region" description="Helical" evidence="1">
    <location>
        <begin position="90"/>
        <end position="111"/>
    </location>
</feature>